<dbReference type="InterPro" id="IPR036584">
    <property type="entry name" value="FliS_sf"/>
</dbReference>
<evidence type="ECO:0000256" key="2">
    <source>
        <dbReference type="ARBA" id="ARBA00008787"/>
    </source>
</evidence>
<evidence type="ECO:0000256" key="4">
    <source>
        <dbReference type="ARBA" id="ARBA00022795"/>
    </source>
</evidence>
<dbReference type="GO" id="GO:0071973">
    <property type="term" value="P:bacterial-type flagellum-dependent cell motility"/>
    <property type="evidence" value="ECO:0007669"/>
    <property type="project" value="TreeGrafter"/>
</dbReference>
<keyword evidence="8" id="KW-0966">Cell projection</keyword>
<dbReference type="Pfam" id="PF02561">
    <property type="entry name" value="FliS"/>
    <property type="match status" value="1"/>
</dbReference>
<dbReference type="PIRSF" id="PIRSF039090">
    <property type="entry name" value="Flis"/>
    <property type="match status" value="1"/>
</dbReference>
<keyword evidence="4 6" id="KW-1005">Bacterial flagellum biogenesis</keyword>
<dbReference type="PANTHER" id="PTHR34773:SF1">
    <property type="entry name" value="FLAGELLAR SECRETION CHAPERONE FLIS"/>
    <property type="match status" value="1"/>
</dbReference>
<keyword evidence="8" id="KW-0282">Flagellum</keyword>
<comment type="similarity">
    <text evidence="2 6">Belongs to the FliS family.</text>
</comment>
<dbReference type="Gene3D" id="1.20.120.340">
    <property type="entry name" value="Flagellar protein FliS"/>
    <property type="match status" value="1"/>
</dbReference>
<name>A0A9D9D8J8_9GAMM</name>
<evidence type="ECO:0000256" key="6">
    <source>
        <dbReference type="PIRNR" id="PIRNR039090"/>
    </source>
</evidence>
<dbReference type="Proteomes" id="UP000823631">
    <property type="component" value="Unassembled WGS sequence"/>
</dbReference>
<evidence type="ECO:0000313" key="8">
    <source>
        <dbReference type="EMBL" id="MBO8415114.1"/>
    </source>
</evidence>
<evidence type="ECO:0000256" key="1">
    <source>
        <dbReference type="ARBA" id="ARBA00004514"/>
    </source>
</evidence>
<reference evidence="8" key="1">
    <citation type="submission" date="2020-10" db="EMBL/GenBank/DDBJ databases">
        <authorList>
            <person name="Gilroy R."/>
        </authorList>
    </citation>
    <scope>NUCLEOTIDE SEQUENCE</scope>
    <source>
        <strain evidence="8">17213</strain>
    </source>
</reference>
<keyword evidence="3 6" id="KW-0963">Cytoplasm</keyword>
<proteinExistence type="inferred from homology"/>
<sequence length="155" mass="17102">MYGRNLRAYRNTSVSAEIAVADPYVITKMLYQGIFERLAQAKGAIERGDLAAKAQKLASATAIIENLKNTLDFKRNAAIAQNFSDIYDYMLERIADAAVQISTTPIDQALQIFMPIKQAWDSIPVEAQKEAAVIRAKDADSAEFQNTQSLARGTI</sequence>
<keyword evidence="5" id="KW-0143">Chaperone</keyword>
<protein>
    <recommendedName>
        <fullName evidence="6">Flagellar secretion chaperone FliS</fullName>
    </recommendedName>
</protein>
<accession>A0A9D9D8J8</accession>
<dbReference type="EMBL" id="JADINH010000029">
    <property type="protein sequence ID" value="MBO8415114.1"/>
    <property type="molecule type" value="Genomic_DNA"/>
</dbReference>
<dbReference type="AlphaFoldDB" id="A0A9D9D8J8"/>
<feature type="coiled-coil region" evidence="7">
    <location>
        <begin position="50"/>
        <end position="77"/>
    </location>
</feature>
<dbReference type="NCBIfam" id="TIGR00208">
    <property type="entry name" value="fliS"/>
    <property type="match status" value="1"/>
</dbReference>
<dbReference type="GO" id="GO:0044780">
    <property type="term" value="P:bacterial-type flagellum assembly"/>
    <property type="evidence" value="ECO:0007669"/>
    <property type="project" value="InterPro"/>
</dbReference>
<comment type="subcellular location">
    <subcellularLocation>
        <location evidence="1 6">Cytoplasm</location>
        <location evidence="1 6">Cytosol</location>
    </subcellularLocation>
</comment>
<reference evidence="8" key="2">
    <citation type="journal article" date="2021" name="PeerJ">
        <title>Extensive microbial diversity within the chicken gut microbiome revealed by metagenomics and culture.</title>
        <authorList>
            <person name="Gilroy R."/>
            <person name="Ravi A."/>
            <person name="Getino M."/>
            <person name="Pursley I."/>
            <person name="Horton D.L."/>
            <person name="Alikhan N.F."/>
            <person name="Baker D."/>
            <person name="Gharbi K."/>
            <person name="Hall N."/>
            <person name="Watson M."/>
            <person name="Adriaenssens E.M."/>
            <person name="Foster-Nyarko E."/>
            <person name="Jarju S."/>
            <person name="Secka A."/>
            <person name="Antonio M."/>
            <person name="Oren A."/>
            <person name="Chaudhuri R.R."/>
            <person name="La Ragione R."/>
            <person name="Hildebrand F."/>
            <person name="Pallen M.J."/>
        </authorList>
    </citation>
    <scope>NUCLEOTIDE SEQUENCE</scope>
    <source>
        <strain evidence="8">17213</strain>
    </source>
</reference>
<dbReference type="GO" id="GO:0005829">
    <property type="term" value="C:cytosol"/>
    <property type="evidence" value="ECO:0007669"/>
    <property type="project" value="UniProtKB-SubCell"/>
</dbReference>
<organism evidence="8 9">
    <name type="scientific">Candidatus Avisuccinivibrio stercorigallinarum</name>
    <dbReference type="NCBI Taxonomy" id="2840704"/>
    <lineage>
        <taxon>Bacteria</taxon>
        <taxon>Pseudomonadati</taxon>
        <taxon>Pseudomonadota</taxon>
        <taxon>Gammaproteobacteria</taxon>
        <taxon>Aeromonadales</taxon>
        <taxon>Succinivibrionaceae</taxon>
        <taxon>Succinivibrionaceae incertae sedis</taxon>
        <taxon>Candidatus Avisuccinivibrio</taxon>
    </lineage>
</organism>
<evidence type="ECO:0000256" key="3">
    <source>
        <dbReference type="ARBA" id="ARBA00022490"/>
    </source>
</evidence>
<dbReference type="SUPFAM" id="SSF101116">
    <property type="entry name" value="Flagellar export chaperone FliS"/>
    <property type="match status" value="1"/>
</dbReference>
<evidence type="ECO:0000313" key="9">
    <source>
        <dbReference type="Proteomes" id="UP000823631"/>
    </source>
</evidence>
<dbReference type="CDD" id="cd16098">
    <property type="entry name" value="FliS"/>
    <property type="match status" value="1"/>
</dbReference>
<dbReference type="PANTHER" id="PTHR34773">
    <property type="entry name" value="FLAGELLAR SECRETION CHAPERONE FLIS"/>
    <property type="match status" value="1"/>
</dbReference>
<keyword evidence="7" id="KW-0175">Coiled coil</keyword>
<keyword evidence="8" id="KW-0969">Cilium</keyword>
<evidence type="ECO:0000256" key="5">
    <source>
        <dbReference type="ARBA" id="ARBA00023186"/>
    </source>
</evidence>
<dbReference type="InterPro" id="IPR003713">
    <property type="entry name" value="FliS"/>
</dbReference>
<comment type="caution">
    <text evidence="8">The sequence shown here is derived from an EMBL/GenBank/DDBJ whole genome shotgun (WGS) entry which is preliminary data.</text>
</comment>
<evidence type="ECO:0000256" key="7">
    <source>
        <dbReference type="SAM" id="Coils"/>
    </source>
</evidence>
<gene>
    <name evidence="8" type="primary">fliS</name>
    <name evidence="8" type="ORF">IAB19_01880</name>
</gene>